<feature type="compositionally biased region" description="Low complexity" evidence="1">
    <location>
        <begin position="36"/>
        <end position="45"/>
    </location>
</feature>
<feature type="compositionally biased region" description="Low complexity" evidence="1">
    <location>
        <begin position="1"/>
        <end position="12"/>
    </location>
</feature>
<evidence type="ECO:0000256" key="1">
    <source>
        <dbReference type="SAM" id="MobiDB-lite"/>
    </source>
</evidence>
<evidence type="ECO:0000313" key="3">
    <source>
        <dbReference type="Proteomes" id="UP000001067"/>
    </source>
</evidence>
<dbReference type="EMBL" id="GL533253">
    <property type="protein sequence ID" value="EFQ94554.1"/>
    <property type="molecule type" value="Genomic_DNA"/>
</dbReference>
<dbReference type="HOGENOM" id="CLU_211835_0_0_1"/>
<name>E3RI95_PYRTT</name>
<feature type="region of interest" description="Disordered" evidence="1">
    <location>
        <begin position="1"/>
        <end position="57"/>
    </location>
</feature>
<dbReference type="KEGG" id="pte:PTT_07716"/>
<feature type="non-terminal residue" evidence="2">
    <location>
        <position position="1"/>
    </location>
</feature>
<dbReference type="AlphaFoldDB" id="E3RI95"/>
<protein>
    <submittedName>
        <fullName evidence="2">Uncharacterized protein</fullName>
    </submittedName>
</protein>
<proteinExistence type="predicted"/>
<accession>E3RI95</accession>
<evidence type="ECO:0000313" key="2">
    <source>
        <dbReference type="EMBL" id="EFQ94554.1"/>
    </source>
</evidence>
<dbReference type="Proteomes" id="UP000001067">
    <property type="component" value="Unassembled WGS sequence"/>
</dbReference>
<sequence length="57" mass="5803">GSSNSLSRSDSISSDKGKSSKISKRVGKVSSKRDSSNSNDSSSSKSSDEGEGSESSN</sequence>
<gene>
    <name evidence="2" type="ORF">PTT_07716</name>
</gene>
<reference evidence="2 3" key="1">
    <citation type="journal article" date="2010" name="Genome Biol.">
        <title>A first genome assembly of the barley fungal pathogen Pyrenophora teres f. teres.</title>
        <authorList>
            <person name="Ellwood S.R."/>
            <person name="Liu Z."/>
            <person name="Syme R.A."/>
            <person name="Lai Z."/>
            <person name="Hane J.K."/>
            <person name="Keiper F."/>
            <person name="Moffat C.S."/>
            <person name="Oliver R.P."/>
            <person name="Friesen T.L."/>
        </authorList>
    </citation>
    <scope>NUCLEOTIDE SEQUENCE [LARGE SCALE GENOMIC DNA]</scope>
    <source>
        <strain evidence="2 3">0-1</strain>
    </source>
</reference>
<keyword evidence="3" id="KW-1185">Reference proteome</keyword>
<organism evidence="3">
    <name type="scientific">Pyrenophora teres f. teres (strain 0-1)</name>
    <name type="common">Barley net blotch fungus</name>
    <name type="synonym">Drechslera teres f. teres</name>
    <dbReference type="NCBI Taxonomy" id="861557"/>
    <lineage>
        <taxon>Eukaryota</taxon>
        <taxon>Fungi</taxon>
        <taxon>Dikarya</taxon>
        <taxon>Ascomycota</taxon>
        <taxon>Pezizomycotina</taxon>
        <taxon>Dothideomycetes</taxon>
        <taxon>Pleosporomycetidae</taxon>
        <taxon>Pleosporales</taxon>
        <taxon>Pleosporineae</taxon>
        <taxon>Pleosporaceae</taxon>
        <taxon>Pyrenophora</taxon>
    </lineage>
</organism>